<name>U4U3K9_DENPD</name>
<gene>
    <name evidence="4" type="ORF">D910_04301</name>
</gene>
<dbReference type="InterPro" id="IPR029026">
    <property type="entry name" value="tRNA_m1G_MTases_N"/>
</dbReference>
<sequence>MSDLFLRVKPTLYAQLLLRPRFSATRQASSDVYEGRVKAIGPDGWVPHANLVIRSGSKTTVLTPRKPTKMDIQPGALLDSEGNLVYTKMDNHDTRITKIMSLVKTPSKTGQLMLLEGLRLIREALEARCQMEYLLFSRLKEVSTLKPFLPSKGRLYKMPYREMQVWSDLTTTPGVMGIFQIPLPGWVEARHPLPITVICDNVREPGNVGAILRTCSGVGCYQVILTKGCAHLWESKVLRSACGAHFRVKTTPNLQWEKIAEQLPPGAHVFIADNNSVSATSGGVKSVRELAANIPVLSYSAVNFKGAGHVVLVIGGETEGVSAEAYNLASRFNGARINVPLSNGVDSLNSGTALGVVAFEVKRQLTKQRLCLM</sequence>
<dbReference type="OrthoDB" id="270651at2759"/>
<dbReference type="AlphaFoldDB" id="U4U3K9"/>
<evidence type="ECO:0000256" key="1">
    <source>
        <dbReference type="ARBA" id="ARBA00022603"/>
    </source>
</evidence>
<protein>
    <recommendedName>
        <fullName evidence="3">tRNA/rRNA methyltransferase SpoU type domain-containing protein</fullName>
    </recommendedName>
</protein>
<evidence type="ECO:0000313" key="4">
    <source>
        <dbReference type="EMBL" id="ERL86898.1"/>
    </source>
</evidence>
<keyword evidence="2" id="KW-0808">Transferase</keyword>
<dbReference type="PANTHER" id="PTHR43191:SF2">
    <property type="entry name" value="RRNA METHYLTRANSFERASE 3, MITOCHONDRIAL"/>
    <property type="match status" value="1"/>
</dbReference>
<evidence type="ECO:0000256" key="2">
    <source>
        <dbReference type="ARBA" id="ARBA00022679"/>
    </source>
</evidence>
<dbReference type="GO" id="GO:0003723">
    <property type="term" value="F:RNA binding"/>
    <property type="evidence" value="ECO:0007669"/>
    <property type="project" value="InterPro"/>
</dbReference>
<dbReference type="GO" id="GO:0006396">
    <property type="term" value="P:RNA processing"/>
    <property type="evidence" value="ECO:0007669"/>
    <property type="project" value="InterPro"/>
</dbReference>
<dbReference type="SUPFAM" id="SSF75217">
    <property type="entry name" value="alpha/beta knot"/>
    <property type="match status" value="1"/>
</dbReference>
<feature type="domain" description="tRNA/rRNA methyltransferase SpoU type" evidence="3">
    <location>
        <begin position="195"/>
        <end position="358"/>
    </location>
</feature>
<dbReference type="STRING" id="77166.U4U3K9"/>
<organism evidence="4 5">
    <name type="scientific">Dendroctonus ponderosae</name>
    <name type="common">Mountain pine beetle</name>
    <dbReference type="NCBI Taxonomy" id="77166"/>
    <lineage>
        <taxon>Eukaryota</taxon>
        <taxon>Metazoa</taxon>
        <taxon>Ecdysozoa</taxon>
        <taxon>Arthropoda</taxon>
        <taxon>Hexapoda</taxon>
        <taxon>Insecta</taxon>
        <taxon>Pterygota</taxon>
        <taxon>Neoptera</taxon>
        <taxon>Endopterygota</taxon>
        <taxon>Coleoptera</taxon>
        <taxon>Polyphaga</taxon>
        <taxon>Cucujiformia</taxon>
        <taxon>Curculionidae</taxon>
        <taxon>Scolytinae</taxon>
        <taxon>Dendroctonus</taxon>
    </lineage>
</organism>
<dbReference type="Gene3D" id="3.40.1280.10">
    <property type="match status" value="1"/>
</dbReference>
<keyword evidence="1" id="KW-0489">Methyltransferase</keyword>
<dbReference type="Proteomes" id="UP000030742">
    <property type="component" value="Unassembled WGS sequence"/>
</dbReference>
<dbReference type="CDD" id="cd18106">
    <property type="entry name" value="SpoU-like_RNMTL1"/>
    <property type="match status" value="1"/>
</dbReference>
<evidence type="ECO:0000259" key="3">
    <source>
        <dbReference type="Pfam" id="PF00588"/>
    </source>
</evidence>
<accession>U4U3K9</accession>
<evidence type="ECO:0000313" key="5">
    <source>
        <dbReference type="Proteomes" id="UP000030742"/>
    </source>
</evidence>
<dbReference type="EMBL" id="KB631879">
    <property type="protein sequence ID" value="ERL86898.1"/>
    <property type="molecule type" value="Genomic_DNA"/>
</dbReference>
<dbReference type="PANTHER" id="PTHR43191">
    <property type="entry name" value="RRNA METHYLTRANSFERASE 3"/>
    <property type="match status" value="1"/>
</dbReference>
<dbReference type="InterPro" id="IPR029064">
    <property type="entry name" value="Ribosomal_eL30-like_sf"/>
</dbReference>
<dbReference type="InterPro" id="IPR029028">
    <property type="entry name" value="Alpha/beta_knot_MTases"/>
</dbReference>
<dbReference type="SUPFAM" id="SSF55315">
    <property type="entry name" value="L30e-like"/>
    <property type="match status" value="1"/>
</dbReference>
<dbReference type="InterPro" id="IPR051259">
    <property type="entry name" value="rRNA_Methyltransferase"/>
</dbReference>
<proteinExistence type="predicted"/>
<dbReference type="Pfam" id="PF00588">
    <property type="entry name" value="SpoU_methylase"/>
    <property type="match status" value="1"/>
</dbReference>
<dbReference type="GO" id="GO:0032259">
    <property type="term" value="P:methylation"/>
    <property type="evidence" value="ECO:0007669"/>
    <property type="project" value="UniProtKB-KW"/>
</dbReference>
<dbReference type="Gene3D" id="3.30.1330.30">
    <property type="match status" value="1"/>
</dbReference>
<dbReference type="GO" id="GO:0008173">
    <property type="term" value="F:RNA methyltransferase activity"/>
    <property type="evidence" value="ECO:0007669"/>
    <property type="project" value="InterPro"/>
</dbReference>
<dbReference type="InterPro" id="IPR001537">
    <property type="entry name" value="SpoU_MeTrfase"/>
</dbReference>
<reference evidence="4 5" key="1">
    <citation type="journal article" date="2013" name="Genome Biol.">
        <title>Draft genome of the mountain pine beetle, Dendroctonus ponderosae Hopkins, a major forest pest.</title>
        <authorList>
            <person name="Keeling C.I."/>
            <person name="Yuen M.M."/>
            <person name="Liao N.Y."/>
            <person name="Docking T.R."/>
            <person name="Chan S.K."/>
            <person name="Taylor G.A."/>
            <person name="Palmquist D.L."/>
            <person name="Jackman S.D."/>
            <person name="Nguyen A."/>
            <person name="Li M."/>
            <person name="Henderson H."/>
            <person name="Janes J.K."/>
            <person name="Zhao Y."/>
            <person name="Pandoh P."/>
            <person name="Moore R."/>
            <person name="Sperling F.A."/>
            <person name="Huber D.P."/>
            <person name="Birol I."/>
            <person name="Jones S.J."/>
            <person name="Bohlmann J."/>
        </authorList>
    </citation>
    <scope>NUCLEOTIDE SEQUENCE</scope>
</reference>